<evidence type="ECO:0000313" key="1">
    <source>
        <dbReference type="EMBL" id="NIJ09848.1"/>
    </source>
</evidence>
<comment type="caution">
    <text evidence="1">The sequence shown here is derived from an EMBL/GenBank/DDBJ whole genome shotgun (WGS) entry which is preliminary data.</text>
</comment>
<organism evidence="1 2">
    <name type="scientific">Saccharomonospora amisosensis</name>
    <dbReference type="NCBI Taxonomy" id="1128677"/>
    <lineage>
        <taxon>Bacteria</taxon>
        <taxon>Bacillati</taxon>
        <taxon>Actinomycetota</taxon>
        <taxon>Actinomycetes</taxon>
        <taxon>Pseudonocardiales</taxon>
        <taxon>Pseudonocardiaceae</taxon>
        <taxon>Saccharomonospora</taxon>
    </lineage>
</organism>
<proteinExistence type="predicted"/>
<keyword evidence="2" id="KW-1185">Reference proteome</keyword>
<dbReference type="EMBL" id="JAAOYM010000001">
    <property type="protein sequence ID" value="NIJ09848.1"/>
    <property type="molecule type" value="Genomic_DNA"/>
</dbReference>
<evidence type="ECO:0000313" key="2">
    <source>
        <dbReference type="Proteomes" id="UP000545493"/>
    </source>
</evidence>
<accession>A0A7X5ZNL9</accession>
<protein>
    <submittedName>
        <fullName evidence="1">Uncharacterized protein</fullName>
    </submittedName>
</protein>
<dbReference type="AlphaFoldDB" id="A0A7X5ZNL9"/>
<gene>
    <name evidence="1" type="ORF">FHU38_000192</name>
</gene>
<name>A0A7X5ZNL9_9PSEU</name>
<sequence length="34" mass="3803">MAEMTRLFPGYEGLAGLYVIEDACREQAVVELVE</sequence>
<reference evidence="1 2" key="1">
    <citation type="submission" date="2020-03" db="EMBL/GenBank/DDBJ databases">
        <title>Sequencing the genomes of 1000 actinobacteria strains.</title>
        <authorList>
            <person name="Klenk H.-P."/>
        </authorList>
    </citation>
    <scope>NUCLEOTIDE SEQUENCE [LARGE SCALE GENOMIC DNA]</scope>
    <source>
        <strain evidence="1 2">DSM 45685</strain>
    </source>
</reference>
<dbReference type="Proteomes" id="UP000545493">
    <property type="component" value="Unassembled WGS sequence"/>
</dbReference>